<dbReference type="InterPro" id="IPR058120">
    <property type="entry name" value="MADS7"/>
</dbReference>
<dbReference type="NCBIfam" id="NF047733">
    <property type="entry name" value="antiphage_MADS7"/>
    <property type="match status" value="1"/>
</dbReference>
<dbReference type="KEGG" id="mseo:MSEO_11980"/>
<dbReference type="EMBL" id="AP022582">
    <property type="protein sequence ID" value="BBY00699.1"/>
    <property type="molecule type" value="Genomic_DNA"/>
</dbReference>
<sequence length="567" mass="63549">MKISLPKEPKELRSFVFTELNLVELNSIEVDRLLPHIYESAIKGGRHAPALKDFSAKAYEDIYLPRLLGREENIIGFDTSMGKDVIDAWLRSSVVAFGRSGLSQRVDKMDFIRARTLAAYRAGFPDRRRSRQADSVTYAQMLQEVERRKEQGLLAGNGTAMQVLREMVRESVGDGVKITDPPQWAPEYDGHTEVDISTLLTLLFLEGFEAVSARDETVKKGAKSRDARYRTDPAVPAAASPLGRDVVTYLVTYRHSTPLQTAQHLTAILGFRLFQLPLRTSRAIHHLLEHHELPPDMENSVAANSLDEYIDFSGDATSDSRELARACVQRDLRLIHTGLRDRLVLKTVRRAAETSEVLAKDYEEWSGPQRFQYLAELRDNADLEPYFKQDLQAVRRANDGAEDEETVAFLAGLADPTRPALERLTTALFEATKARARHAALSWFRDTGGLNRSNGMLVGDSRRRETWAYAPGNDLLTALLGIVFTDDHGRARREMMLSDVLVQLADRFGLLIDQPPPELDTVAARSAASDNFDAFKRRLKLLGVFDGLSDDFSAQVVLNPLLIGETQ</sequence>
<accession>A0A7I7NW53</accession>
<organism evidence="1 2">
    <name type="scientific">Mycobacterium seoulense</name>
    <dbReference type="NCBI Taxonomy" id="386911"/>
    <lineage>
        <taxon>Bacteria</taxon>
        <taxon>Bacillati</taxon>
        <taxon>Actinomycetota</taxon>
        <taxon>Actinomycetes</taxon>
        <taxon>Mycobacteriales</taxon>
        <taxon>Mycobacteriaceae</taxon>
        <taxon>Mycobacterium</taxon>
    </lineage>
</organism>
<reference evidence="1 2" key="1">
    <citation type="journal article" date="2019" name="Emerg. Microbes Infect.">
        <title>Comprehensive subspecies identification of 175 nontuberculous mycobacteria species based on 7547 genomic profiles.</title>
        <authorList>
            <person name="Matsumoto Y."/>
            <person name="Kinjo T."/>
            <person name="Motooka D."/>
            <person name="Nabeya D."/>
            <person name="Jung N."/>
            <person name="Uechi K."/>
            <person name="Horii T."/>
            <person name="Iida T."/>
            <person name="Fujita J."/>
            <person name="Nakamura S."/>
        </authorList>
    </citation>
    <scope>NUCLEOTIDE SEQUENCE [LARGE SCALE GENOMIC DNA]</scope>
    <source>
        <strain evidence="1 2">JCM 16018</strain>
    </source>
</reference>
<evidence type="ECO:0000313" key="1">
    <source>
        <dbReference type="EMBL" id="BBY00699.1"/>
    </source>
</evidence>
<dbReference type="Pfam" id="PF26611">
    <property type="entry name" value="MAD7"/>
    <property type="match status" value="1"/>
</dbReference>
<gene>
    <name evidence="1" type="ORF">MSEO_11980</name>
</gene>
<name>A0A7I7NW53_9MYCO</name>
<keyword evidence="2" id="KW-1185">Reference proteome</keyword>
<evidence type="ECO:0000313" key="2">
    <source>
        <dbReference type="Proteomes" id="UP000466632"/>
    </source>
</evidence>
<dbReference type="RefSeq" id="WP_163677227.1">
    <property type="nucleotide sequence ID" value="NZ_AP022582.1"/>
</dbReference>
<protein>
    <submittedName>
        <fullName evidence="1">Uncharacterized protein</fullName>
    </submittedName>
</protein>
<dbReference type="Proteomes" id="UP000466632">
    <property type="component" value="Chromosome"/>
</dbReference>
<dbReference type="AlphaFoldDB" id="A0A7I7NW53"/>
<proteinExistence type="predicted"/>